<evidence type="ECO:0000256" key="1">
    <source>
        <dbReference type="SAM" id="MobiDB-lite"/>
    </source>
</evidence>
<reference evidence="2 3" key="1">
    <citation type="submission" date="2019-02" db="EMBL/GenBank/DDBJ databases">
        <title>Kribbella capetownensis sp. nov. and Kribbella speibonae sp. nov., isolated from soil.</title>
        <authorList>
            <person name="Curtis S.M."/>
            <person name="Norton I."/>
            <person name="Everest G.J."/>
            <person name="Meyers P.R."/>
        </authorList>
    </citation>
    <scope>NUCLEOTIDE SEQUENCE [LARGE SCALE GENOMIC DNA]</scope>
    <source>
        <strain evidence="2 3">YM53</strain>
    </source>
</reference>
<proteinExistence type="predicted"/>
<accession>A0A4R0JFR3</accession>
<dbReference type="RefSeq" id="WP_131517683.1">
    <property type="nucleotide sequence ID" value="NZ_SJKD01000009.1"/>
</dbReference>
<name>A0A4R0JFR3_9ACTN</name>
<evidence type="ECO:0000313" key="2">
    <source>
        <dbReference type="EMBL" id="TCC44444.1"/>
    </source>
</evidence>
<feature type="compositionally biased region" description="Acidic residues" evidence="1">
    <location>
        <begin position="52"/>
        <end position="64"/>
    </location>
</feature>
<evidence type="ECO:0000313" key="3">
    <source>
        <dbReference type="Proteomes" id="UP000293342"/>
    </source>
</evidence>
<feature type="region of interest" description="Disordered" evidence="1">
    <location>
        <begin position="1"/>
        <end position="79"/>
    </location>
</feature>
<gene>
    <name evidence="2" type="ORF">E0H75_33230</name>
</gene>
<keyword evidence="3" id="KW-1185">Reference proteome</keyword>
<dbReference type="AlphaFoldDB" id="A0A4R0JFR3"/>
<sequence>MTNPFEEESDAAKDALDLGGDSKEDLAAAKRSGGDVELKRSGGDVEFSGGDVESDSGGDVESEPDSSGGDVESRPGGDS</sequence>
<feature type="compositionally biased region" description="Basic and acidic residues" evidence="1">
    <location>
        <begin position="10"/>
        <end position="43"/>
    </location>
</feature>
<comment type="caution">
    <text evidence="2">The sequence shown here is derived from an EMBL/GenBank/DDBJ whole genome shotgun (WGS) entry which is preliminary data.</text>
</comment>
<dbReference type="Proteomes" id="UP000293342">
    <property type="component" value="Unassembled WGS sequence"/>
</dbReference>
<protein>
    <submittedName>
        <fullName evidence="2">Uncharacterized protein</fullName>
    </submittedName>
</protein>
<dbReference type="EMBL" id="SJKD01000009">
    <property type="protein sequence ID" value="TCC44444.1"/>
    <property type="molecule type" value="Genomic_DNA"/>
</dbReference>
<organism evidence="2 3">
    <name type="scientific">Kribbella capetownensis</name>
    <dbReference type="NCBI Taxonomy" id="1572659"/>
    <lineage>
        <taxon>Bacteria</taxon>
        <taxon>Bacillati</taxon>
        <taxon>Actinomycetota</taxon>
        <taxon>Actinomycetes</taxon>
        <taxon>Propionibacteriales</taxon>
        <taxon>Kribbellaceae</taxon>
        <taxon>Kribbella</taxon>
    </lineage>
</organism>